<dbReference type="AlphaFoldDB" id="A0A699SAK4"/>
<sequence>VIEGVVQPVAPTTAEQRLARKNELKAHGYKSLSVSLKFLENLSQEDINLKFLRSLPTEWRTHTLIWRNKTYMEEQSLDDLFNNHKIYKAEVKISSSASTSVQNIAFVSSFNTDSTNEPVSVAASVSAVSVKIPVFALPNVDTLSNAVIYSFFASQYTSPQ</sequence>
<gene>
    <name evidence="1" type="ORF">Tci_866125</name>
</gene>
<feature type="non-terminal residue" evidence="1">
    <location>
        <position position="1"/>
    </location>
</feature>
<reference evidence="1" key="1">
    <citation type="journal article" date="2019" name="Sci. Rep.">
        <title>Draft genome of Tanacetum cinerariifolium, the natural source of mosquito coil.</title>
        <authorList>
            <person name="Yamashiro T."/>
            <person name="Shiraishi A."/>
            <person name="Satake H."/>
            <person name="Nakayama K."/>
        </authorList>
    </citation>
    <scope>NUCLEOTIDE SEQUENCE</scope>
</reference>
<feature type="non-terminal residue" evidence="1">
    <location>
        <position position="160"/>
    </location>
</feature>
<dbReference type="EMBL" id="BKCJ011147222">
    <property type="protein sequence ID" value="GFC94155.1"/>
    <property type="molecule type" value="Genomic_DNA"/>
</dbReference>
<evidence type="ECO:0000313" key="1">
    <source>
        <dbReference type="EMBL" id="GFC94155.1"/>
    </source>
</evidence>
<accession>A0A699SAK4</accession>
<comment type="caution">
    <text evidence="1">The sequence shown here is derived from an EMBL/GenBank/DDBJ whole genome shotgun (WGS) entry which is preliminary data.</text>
</comment>
<organism evidence="1">
    <name type="scientific">Tanacetum cinerariifolium</name>
    <name type="common">Dalmatian daisy</name>
    <name type="synonym">Chrysanthemum cinerariifolium</name>
    <dbReference type="NCBI Taxonomy" id="118510"/>
    <lineage>
        <taxon>Eukaryota</taxon>
        <taxon>Viridiplantae</taxon>
        <taxon>Streptophyta</taxon>
        <taxon>Embryophyta</taxon>
        <taxon>Tracheophyta</taxon>
        <taxon>Spermatophyta</taxon>
        <taxon>Magnoliopsida</taxon>
        <taxon>eudicotyledons</taxon>
        <taxon>Gunneridae</taxon>
        <taxon>Pentapetalae</taxon>
        <taxon>asterids</taxon>
        <taxon>campanulids</taxon>
        <taxon>Asterales</taxon>
        <taxon>Asteraceae</taxon>
        <taxon>Asteroideae</taxon>
        <taxon>Anthemideae</taxon>
        <taxon>Anthemidinae</taxon>
        <taxon>Tanacetum</taxon>
    </lineage>
</organism>
<name>A0A699SAK4_TANCI</name>
<proteinExistence type="predicted"/>
<protein>
    <submittedName>
        <fullName evidence="1">Uncharacterized protein</fullName>
    </submittedName>
</protein>